<dbReference type="InterPro" id="IPR036987">
    <property type="entry name" value="SRA-YDG_sf"/>
</dbReference>
<dbReference type="Gene3D" id="2.170.270.10">
    <property type="entry name" value="SET domain"/>
    <property type="match status" value="1"/>
</dbReference>
<reference evidence="7 8" key="1">
    <citation type="submission" date="2020-10" db="EMBL/GenBank/DDBJ databases">
        <title>The Coptis chinensis genome and diversification of protoberbering-type alkaloids.</title>
        <authorList>
            <person name="Wang B."/>
            <person name="Shu S."/>
            <person name="Song C."/>
            <person name="Liu Y."/>
        </authorList>
    </citation>
    <scope>NUCLEOTIDE SEQUENCE [LARGE SCALE GENOMIC DNA]</scope>
    <source>
        <strain evidence="7">HL-2020</strain>
        <tissue evidence="7">Leaf</tissue>
    </source>
</reference>
<dbReference type="InterPro" id="IPR051357">
    <property type="entry name" value="H3K9_HMTase_SUVAR3-9"/>
</dbReference>
<dbReference type="GO" id="GO:0042054">
    <property type="term" value="F:histone methyltransferase activity"/>
    <property type="evidence" value="ECO:0007669"/>
    <property type="project" value="InterPro"/>
</dbReference>
<evidence type="ECO:0000256" key="1">
    <source>
        <dbReference type="ARBA" id="ARBA00004286"/>
    </source>
</evidence>
<dbReference type="AlphaFoldDB" id="A0A835I625"/>
<comment type="caution">
    <text evidence="7">The sequence shown here is derived from an EMBL/GenBank/DDBJ whole genome shotgun (WGS) entry which is preliminary data.</text>
</comment>
<dbReference type="InterPro" id="IPR003105">
    <property type="entry name" value="SRA_YDG"/>
</dbReference>
<evidence type="ECO:0000256" key="2">
    <source>
        <dbReference type="ARBA" id="ARBA00022853"/>
    </source>
</evidence>
<dbReference type="PANTHER" id="PTHR45660:SF3">
    <property type="entry name" value="HISTONE-LYSINE N-METHYLTRANSFERASE FAMILY MEMBER SUVH9"/>
    <property type="match status" value="1"/>
</dbReference>
<dbReference type="PROSITE" id="PS51015">
    <property type="entry name" value="YDG"/>
    <property type="match status" value="1"/>
</dbReference>
<evidence type="ECO:0000313" key="7">
    <source>
        <dbReference type="EMBL" id="KAF9610653.1"/>
    </source>
</evidence>
<keyword evidence="3 4" id="KW-0539">Nucleus</keyword>
<sequence length="583" mass="66065">MGSLVPFQDLNYPPLTTPKIEPKIEPLDEFYQQYQQNQQPHLSNATFLQSQLPVHEISQEEQQVYAEFHRISEMFRSAFGKKRNGELQVLHNDELSIVPQPLLQQMDGRVSNSSSAIVVKKAMKHRSGEMVRVTDLGIEDQIYFRDLVRRTRMMYESLRIYLHQEEENVRGSGFGKRARGDLKAATLMKDRSLWLNRDKRIIGSIPGVFIGDVFFFRMELCVIGLHGHAQAGIDYVPVSQSSSGEPVATSIIVSGGYEDDEDAGDVIIYTGHGGQSRNSVRQCVHQKLEGGNRALERSKYYGIEVRVIRGVKCDTAPAGKIYIYDGLYKVTDCWFDIGKSGFGVYKYKIVRMPNQPEMGSTVFKFAAELRRNPLSIRPSGYLSLDISLGKETSPISLYNDIDSDRDPMLYEYLVKPIYPPFSFPQMDNGVGCNCTSGCSSGCYCAQRNGGEFLYDRNGILMKGKPLILECGKFCKCPPTCRNRVSQNGGKYRLEIFRSRETGWGVRPLTLIPAGSFICEYSGVVLTRQQAEIFTMNGDSLVYPSRFPGRWVEWGDISQVYPRSAYPPHSPQLHLWILQWMCPE</sequence>
<feature type="domain" description="YDG" evidence="6">
    <location>
        <begin position="203"/>
        <end position="351"/>
    </location>
</feature>
<dbReference type="GO" id="GO:0008270">
    <property type="term" value="F:zinc ion binding"/>
    <property type="evidence" value="ECO:0007669"/>
    <property type="project" value="InterPro"/>
</dbReference>
<keyword evidence="2" id="KW-0156">Chromatin regulator</keyword>
<dbReference type="PROSITE" id="PS51575">
    <property type="entry name" value="SAM_MT43_SUVAR39_2"/>
    <property type="match status" value="1"/>
</dbReference>
<dbReference type="InterPro" id="IPR025794">
    <property type="entry name" value="H3-K9-MeTrfase_plant"/>
</dbReference>
<dbReference type="Pfam" id="PF02182">
    <property type="entry name" value="SAD_SRA"/>
    <property type="match status" value="1"/>
</dbReference>
<gene>
    <name evidence="7" type="ORF">IFM89_023909</name>
</gene>
<name>A0A835I625_9MAGN</name>
<evidence type="ECO:0000256" key="4">
    <source>
        <dbReference type="PROSITE-ProRule" id="PRU00358"/>
    </source>
</evidence>
<dbReference type="GO" id="GO:0003690">
    <property type="term" value="F:double-stranded DNA binding"/>
    <property type="evidence" value="ECO:0007669"/>
    <property type="project" value="TreeGrafter"/>
</dbReference>
<evidence type="ECO:0000313" key="8">
    <source>
        <dbReference type="Proteomes" id="UP000631114"/>
    </source>
</evidence>
<evidence type="ECO:0000259" key="5">
    <source>
        <dbReference type="PROSITE" id="PS50867"/>
    </source>
</evidence>
<dbReference type="Proteomes" id="UP000631114">
    <property type="component" value="Unassembled WGS sequence"/>
</dbReference>
<dbReference type="Gene3D" id="2.30.280.10">
    <property type="entry name" value="SRA-YDG"/>
    <property type="match status" value="1"/>
</dbReference>
<evidence type="ECO:0000256" key="3">
    <source>
        <dbReference type="ARBA" id="ARBA00023242"/>
    </source>
</evidence>
<dbReference type="EMBL" id="JADFTS010000004">
    <property type="protein sequence ID" value="KAF9610653.1"/>
    <property type="molecule type" value="Genomic_DNA"/>
</dbReference>
<dbReference type="GO" id="GO:0005694">
    <property type="term" value="C:chromosome"/>
    <property type="evidence" value="ECO:0007669"/>
    <property type="project" value="UniProtKB-SubCell"/>
</dbReference>
<protein>
    <submittedName>
        <fullName evidence="7">Uncharacterized protein</fullName>
    </submittedName>
</protein>
<keyword evidence="8" id="KW-1185">Reference proteome</keyword>
<dbReference type="Pfam" id="PF05033">
    <property type="entry name" value="Pre-SET"/>
    <property type="match status" value="1"/>
</dbReference>
<dbReference type="GO" id="GO:0005634">
    <property type="term" value="C:nucleus"/>
    <property type="evidence" value="ECO:0007669"/>
    <property type="project" value="UniProtKB-SubCell"/>
</dbReference>
<organism evidence="7 8">
    <name type="scientific">Coptis chinensis</name>
    <dbReference type="NCBI Taxonomy" id="261450"/>
    <lineage>
        <taxon>Eukaryota</taxon>
        <taxon>Viridiplantae</taxon>
        <taxon>Streptophyta</taxon>
        <taxon>Embryophyta</taxon>
        <taxon>Tracheophyta</taxon>
        <taxon>Spermatophyta</taxon>
        <taxon>Magnoliopsida</taxon>
        <taxon>Ranunculales</taxon>
        <taxon>Ranunculaceae</taxon>
        <taxon>Coptidoideae</taxon>
        <taxon>Coptis</taxon>
    </lineage>
</organism>
<dbReference type="InterPro" id="IPR046341">
    <property type="entry name" value="SET_dom_sf"/>
</dbReference>
<dbReference type="SMART" id="SM00466">
    <property type="entry name" value="SRA"/>
    <property type="match status" value="1"/>
</dbReference>
<accession>A0A835I625</accession>
<dbReference type="SMART" id="SM00468">
    <property type="entry name" value="PreSET"/>
    <property type="match status" value="1"/>
</dbReference>
<dbReference type="OrthoDB" id="5792673at2759"/>
<comment type="subcellular location">
    <subcellularLocation>
        <location evidence="1">Chromosome</location>
    </subcellularLocation>
    <subcellularLocation>
        <location evidence="4">Nucleus</location>
    </subcellularLocation>
</comment>
<dbReference type="PANTHER" id="PTHR45660">
    <property type="entry name" value="HISTONE-LYSINE N-METHYLTRANSFERASE SETMAR"/>
    <property type="match status" value="1"/>
</dbReference>
<dbReference type="SUPFAM" id="SSF82199">
    <property type="entry name" value="SET domain"/>
    <property type="match status" value="1"/>
</dbReference>
<feature type="domain" description="Pre-SET" evidence="5">
    <location>
        <begin position="430"/>
        <end position="488"/>
    </location>
</feature>
<evidence type="ECO:0000259" key="6">
    <source>
        <dbReference type="PROSITE" id="PS51015"/>
    </source>
</evidence>
<dbReference type="SUPFAM" id="SSF88697">
    <property type="entry name" value="PUA domain-like"/>
    <property type="match status" value="1"/>
</dbReference>
<dbReference type="InterPro" id="IPR015947">
    <property type="entry name" value="PUA-like_sf"/>
</dbReference>
<dbReference type="PROSITE" id="PS50867">
    <property type="entry name" value="PRE_SET"/>
    <property type="match status" value="1"/>
</dbReference>
<dbReference type="InterPro" id="IPR007728">
    <property type="entry name" value="Pre-SET_dom"/>
</dbReference>
<proteinExistence type="predicted"/>